<keyword evidence="9 10" id="KW-0119">Carbohydrate metabolism</keyword>
<sequence>MQNILVTGGAGYIGSHICLKLRESGYCPVVFDNLSNGHRDAIAPDIPFIQADIRDSEKLDRTFSEFQPTAVIHMAALIEAGLSMHEPSKFYNVNVAGSLNLLDAMRRHDCLHIVFSSTAAVYGNAGLDLLDERLPVRPENPYGRSKAMVETMLADYFAIYGFKAIALRYFNAAGADPKGRAGERHDPETHLIPLALQAAAGLRSEMKIFGGDYNTPDGTCIRDYIHVDDLADAHVKAVQNLTSRKNTTFEIINIGTGKGYSVKEIIELCQSITGQKFPVSLKPRRPGDPAKLVADPAKAKVLLDWQPKYGSAHDIIKHSWNFYMKTMS</sequence>
<dbReference type="InterPro" id="IPR001509">
    <property type="entry name" value="Epimerase_deHydtase"/>
</dbReference>
<comment type="catalytic activity">
    <reaction evidence="1 10">
        <text>UDP-alpha-D-glucose = UDP-alpha-D-galactose</text>
        <dbReference type="Rhea" id="RHEA:22168"/>
        <dbReference type="ChEBI" id="CHEBI:58885"/>
        <dbReference type="ChEBI" id="CHEBI:66914"/>
        <dbReference type="EC" id="5.1.3.2"/>
    </reaction>
</comment>
<dbReference type="GO" id="GO:0006012">
    <property type="term" value="P:galactose metabolic process"/>
    <property type="evidence" value="ECO:0007669"/>
    <property type="project" value="UniProtKB-UniPathway"/>
</dbReference>
<feature type="domain" description="NAD-dependent epimerase/dehydratase" evidence="11">
    <location>
        <begin position="4"/>
        <end position="255"/>
    </location>
</feature>
<dbReference type="EMBL" id="NXGX01000003">
    <property type="protein sequence ID" value="PKR58966.1"/>
    <property type="molecule type" value="Genomic_DNA"/>
</dbReference>
<dbReference type="PANTHER" id="PTHR43725:SF53">
    <property type="entry name" value="UDP-ARABINOSE 4-EPIMERASE 1"/>
    <property type="match status" value="1"/>
</dbReference>
<dbReference type="EC" id="5.1.3.2" evidence="5 10"/>
<evidence type="ECO:0000313" key="13">
    <source>
        <dbReference type="Proteomes" id="UP000233332"/>
    </source>
</evidence>
<evidence type="ECO:0000256" key="5">
    <source>
        <dbReference type="ARBA" id="ARBA00013189"/>
    </source>
</evidence>
<evidence type="ECO:0000256" key="8">
    <source>
        <dbReference type="ARBA" id="ARBA00023235"/>
    </source>
</evidence>
<evidence type="ECO:0000256" key="3">
    <source>
        <dbReference type="ARBA" id="ARBA00004947"/>
    </source>
</evidence>
<dbReference type="PANTHER" id="PTHR43725">
    <property type="entry name" value="UDP-GLUCOSE 4-EPIMERASE"/>
    <property type="match status" value="1"/>
</dbReference>
<protein>
    <recommendedName>
        <fullName evidence="6 10">UDP-glucose 4-epimerase</fullName>
        <ecNumber evidence="5 10">5.1.3.2</ecNumber>
    </recommendedName>
</protein>
<evidence type="ECO:0000256" key="6">
    <source>
        <dbReference type="ARBA" id="ARBA00018569"/>
    </source>
</evidence>
<dbReference type="NCBIfam" id="TIGR01179">
    <property type="entry name" value="galE"/>
    <property type="match status" value="1"/>
</dbReference>
<dbReference type="GO" id="GO:0003978">
    <property type="term" value="F:UDP-glucose 4-epimerase activity"/>
    <property type="evidence" value="ECO:0007669"/>
    <property type="project" value="UniProtKB-UniRule"/>
</dbReference>
<evidence type="ECO:0000256" key="9">
    <source>
        <dbReference type="ARBA" id="ARBA00023277"/>
    </source>
</evidence>
<comment type="similarity">
    <text evidence="4 10">Belongs to the NAD(P)-dependent epimerase/dehydratase family.</text>
</comment>
<dbReference type="InterPro" id="IPR005886">
    <property type="entry name" value="UDP_G4E"/>
</dbReference>
<name>A0A2N3L8A7_9PROT</name>
<comment type="pathway">
    <text evidence="3 10">Carbohydrate metabolism; galactose metabolism.</text>
</comment>
<evidence type="ECO:0000256" key="4">
    <source>
        <dbReference type="ARBA" id="ARBA00007637"/>
    </source>
</evidence>
<comment type="caution">
    <text evidence="12">The sequence shown here is derived from an EMBL/GenBank/DDBJ whole genome shotgun (WGS) entry which is preliminary data.</text>
</comment>
<dbReference type="SUPFAM" id="SSF51735">
    <property type="entry name" value="NAD(P)-binding Rossmann-fold domains"/>
    <property type="match status" value="1"/>
</dbReference>
<dbReference type="CDD" id="cd05247">
    <property type="entry name" value="UDP_G4E_1_SDR_e"/>
    <property type="match status" value="1"/>
</dbReference>
<dbReference type="RefSeq" id="WP_101301484.1">
    <property type="nucleotide sequence ID" value="NZ_NXGX01000003.1"/>
</dbReference>
<dbReference type="Proteomes" id="UP000233332">
    <property type="component" value="Unassembled WGS sequence"/>
</dbReference>
<keyword evidence="13" id="KW-1185">Reference proteome</keyword>
<dbReference type="AlphaFoldDB" id="A0A2N3L8A7"/>
<keyword evidence="8 10" id="KW-0413">Isomerase</keyword>
<organism evidence="12 13">
    <name type="scientific">Thalassospira lohafexi</name>
    <dbReference type="NCBI Taxonomy" id="744227"/>
    <lineage>
        <taxon>Bacteria</taxon>
        <taxon>Pseudomonadati</taxon>
        <taxon>Pseudomonadota</taxon>
        <taxon>Alphaproteobacteria</taxon>
        <taxon>Rhodospirillales</taxon>
        <taxon>Thalassospiraceae</taxon>
        <taxon>Thalassospira</taxon>
    </lineage>
</organism>
<evidence type="ECO:0000259" key="11">
    <source>
        <dbReference type="Pfam" id="PF01370"/>
    </source>
</evidence>
<evidence type="ECO:0000256" key="2">
    <source>
        <dbReference type="ARBA" id="ARBA00001911"/>
    </source>
</evidence>
<evidence type="ECO:0000313" key="12">
    <source>
        <dbReference type="EMBL" id="PKR58966.1"/>
    </source>
</evidence>
<dbReference type="Pfam" id="PF01370">
    <property type="entry name" value="Epimerase"/>
    <property type="match status" value="1"/>
</dbReference>
<evidence type="ECO:0000256" key="10">
    <source>
        <dbReference type="RuleBase" id="RU366046"/>
    </source>
</evidence>
<reference evidence="12 13" key="1">
    <citation type="submission" date="2017-09" db="EMBL/GenBank/DDBJ databases">
        <title>Biodiversity and function of Thalassospira species in the particle-attached aromatic-hydrocarbon-degrading consortia from the surface seawater of the China South Sea.</title>
        <authorList>
            <person name="Dong C."/>
            <person name="Lai Q."/>
            <person name="Shao Z."/>
        </authorList>
    </citation>
    <scope>NUCLEOTIDE SEQUENCE [LARGE SCALE GENOMIC DNA]</scope>
    <source>
        <strain evidence="12 13">139Z-12</strain>
    </source>
</reference>
<gene>
    <name evidence="12" type="primary">galE</name>
    <name evidence="12" type="ORF">COO92_09000</name>
</gene>
<keyword evidence="7 10" id="KW-0520">NAD</keyword>
<evidence type="ECO:0000256" key="7">
    <source>
        <dbReference type="ARBA" id="ARBA00023027"/>
    </source>
</evidence>
<comment type="cofactor">
    <cofactor evidence="2 10">
        <name>NAD(+)</name>
        <dbReference type="ChEBI" id="CHEBI:57540"/>
    </cofactor>
</comment>
<dbReference type="InterPro" id="IPR036291">
    <property type="entry name" value="NAD(P)-bd_dom_sf"/>
</dbReference>
<proteinExistence type="inferred from homology"/>
<evidence type="ECO:0000256" key="1">
    <source>
        <dbReference type="ARBA" id="ARBA00000083"/>
    </source>
</evidence>
<comment type="subunit">
    <text evidence="10">Homodimer.</text>
</comment>
<dbReference type="Gene3D" id="3.40.50.720">
    <property type="entry name" value="NAD(P)-binding Rossmann-like Domain"/>
    <property type="match status" value="1"/>
</dbReference>
<accession>A0A2N3L8A7</accession>
<dbReference type="UniPathway" id="UPA00214"/>
<dbReference type="Gene3D" id="3.90.25.10">
    <property type="entry name" value="UDP-galactose 4-epimerase, domain 1"/>
    <property type="match status" value="1"/>
</dbReference>